<accession>W4HH96</accession>
<dbReference type="Gene3D" id="3.40.50.720">
    <property type="entry name" value="NAD(P)-binding Rossmann-like Domain"/>
    <property type="match status" value="1"/>
</dbReference>
<evidence type="ECO:0000313" key="3">
    <source>
        <dbReference type="Proteomes" id="UP000019063"/>
    </source>
</evidence>
<dbReference type="EMBL" id="AQQW01000008">
    <property type="protein sequence ID" value="ETW12079.1"/>
    <property type="molecule type" value="Genomic_DNA"/>
</dbReference>
<feature type="domain" description="NAD-dependent epimerase/dehydratase" evidence="1">
    <location>
        <begin position="63"/>
        <end position="204"/>
    </location>
</feature>
<name>W4HH96_9RHOB</name>
<dbReference type="Pfam" id="PF01370">
    <property type="entry name" value="Epimerase"/>
    <property type="match status" value="1"/>
</dbReference>
<dbReference type="SUPFAM" id="SSF51735">
    <property type="entry name" value="NAD(P)-binding Rossmann-fold domains"/>
    <property type="match status" value="1"/>
</dbReference>
<sequence>MSQDGGRTPEILLLGASGKVGTLLRDSWAEAVGEAARLVPVARDGRAGLRWAPGDPLDRLPRVDAVAALWGVTPGPGRDLADNTRLALLAQEIGAATGARVVLHASSGAVYRPGPDPLREEDGPDPVSAYGAAKAEMEAALAGARGPRAVCLRIGNVAGADSLFAAMAQGGTVTLDRFPDGQGPRRSYLDPADLARILAALATADTQSLPPVLNTAAPVATPMAGIARAAGRAVVWREAPEGAAACVALDTERLSRHCPLDHAAASPARLARHAPALDSATEQTS</sequence>
<dbReference type="PATRIC" id="fig|1317118.6.peg.2741"/>
<comment type="caution">
    <text evidence="2">The sequence shown here is derived from an EMBL/GenBank/DDBJ whole genome shotgun (WGS) entry which is preliminary data.</text>
</comment>
<proteinExistence type="predicted"/>
<dbReference type="InterPro" id="IPR001509">
    <property type="entry name" value="Epimerase_deHydtase"/>
</dbReference>
<organism evidence="2 3">
    <name type="scientific">Roseivivax marinus</name>
    <dbReference type="NCBI Taxonomy" id="1379903"/>
    <lineage>
        <taxon>Bacteria</taxon>
        <taxon>Pseudomonadati</taxon>
        <taxon>Pseudomonadota</taxon>
        <taxon>Alphaproteobacteria</taxon>
        <taxon>Rhodobacterales</taxon>
        <taxon>Roseobacteraceae</taxon>
        <taxon>Roseivivax</taxon>
    </lineage>
</organism>
<reference evidence="2 3" key="1">
    <citation type="journal article" date="2014" name="Antonie Van Leeuwenhoek">
        <title>Roseivivax atlanticus sp. nov., isolated from surface seawater of the Atlantic Ocean.</title>
        <authorList>
            <person name="Li G."/>
            <person name="Lai Q."/>
            <person name="Liu X."/>
            <person name="Sun F."/>
            <person name="Shao Z."/>
        </authorList>
    </citation>
    <scope>NUCLEOTIDE SEQUENCE [LARGE SCALE GENOMIC DNA]</scope>
    <source>
        <strain evidence="2 3">22II-s10s</strain>
    </source>
</reference>
<dbReference type="eggNOG" id="COG0451">
    <property type="taxonomic scope" value="Bacteria"/>
</dbReference>
<evidence type="ECO:0000259" key="1">
    <source>
        <dbReference type="Pfam" id="PF01370"/>
    </source>
</evidence>
<evidence type="ECO:0000313" key="2">
    <source>
        <dbReference type="EMBL" id="ETW12079.1"/>
    </source>
</evidence>
<keyword evidence="3" id="KW-1185">Reference proteome</keyword>
<dbReference type="AlphaFoldDB" id="W4HH96"/>
<dbReference type="STRING" id="1379903.ATO8_13327"/>
<gene>
    <name evidence="2" type="ORF">ATO8_13327</name>
</gene>
<dbReference type="InterPro" id="IPR036291">
    <property type="entry name" value="NAD(P)-bd_dom_sf"/>
</dbReference>
<protein>
    <submittedName>
        <fullName evidence="2">RB145-like protein</fullName>
    </submittedName>
</protein>
<dbReference type="Proteomes" id="UP000019063">
    <property type="component" value="Unassembled WGS sequence"/>
</dbReference>
<dbReference type="RefSeq" id="WP_051487779.1">
    <property type="nucleotide sequence ID" value="NZ_AQQW01000008.1"/>
</dbReference>